<evidence type="ECO:0008006" key="10">
    <source>
        <dbReference type="Google" id="ProtNLM"/>
    </source>
</evidence>
<keyword evidence="9" id="KW-1185">Reference proteome</keyword>
<dbReference type="HOGENOM" id="CLU_027111_0_0_1"/>
<dbReference type="GO" id="GO:0007059">
    <property type="term" value="P:chromosome segregation"/>
    <property type="evidence" value="ECO:0007669"/>
    <property type="project" value="UniProtKB-KW"/>
</dbReference>
<keyword evidence="5" id="KW-0159">Chromosome partition</keyword>
<dbReference type="FunCoup" id="D8RHF2">
    <property type="interactions" value="4947"/>
</dbReference>
<dbReference type="STRING" id="88036.D8RHF2"/>
<dbReference type="Gramene" id="EFJ28515">
    <property type="protein sequence ID" value="EFJ28515"/>
    <property type="gene ID" value="SELMODRAFT_171580"/>
</dbReference>
<keyword evidence="3" id="KW-0132">Cell division</keyword>
<dbReference type="SUPFAM" id="SSF48452">
    <property type="entry name" value="TPR-like"/>
    <property type="match status" value="1"/>
</dbReference>
<reference evidence="8 9" key="1">
    <citation type="journal article" date="2011" name="Science">
        <title>The Selaginella genome identifies genetic changes associated with the evolution of vascular plants.</title>
        <authorList>
            <person name="Banks J.A."/>
            <person name="Nishiyama T."/>
            <person name="Hasebe M."/>
            <person name="Bowman J.L."/>
            <person name="Gribskov M."/>
            <person name="dePamphilis C."/>
            <person name="Albert V.A."/>
            <person name="Aono N."/>
            <person name="Aoyama T."/>
            <person name="Ambrose B.A."/>
            <person name="Ashton N.W."/>
            <person name="Axtell M.J."/>
            <person name="Barker E."/>
            <person name="Barker M.S."/>
            <person name="Bennetzen J.L."/>
            <person name="Bonawitz N.D."/>
            <person name="Chapple C."/>
            <person name="Cheng C."/>
            <person name="Correa L.G."/>
            <person name="Dacre M."/>
            <person name="DeBarry J."/>
            <person name="Dreyer I."/>
            <person name="Elias M."/>
            <person name="Engstrom E.M."/>
            <person name="Estelle M."/>
            <person name="Feng L."/>
            <person name="Finet C."/>
            <person name="Floyd S.K."/>
            <person name="Frommer W.B."/>
            <person name="Fujita T."/>
            <person name="Gramzow L."/>
            <person name="Gutensohn M."/>
            <person name="Harholt J."/>
            <person name="Hattori M."/>
            <person name="Heyl A."/>
            <person name="Hirai T."/>
            <person name="Hiwatashi Y."/>
            <person name="Ishikawa M."/>
            <person name="Iwata M."/>
            <person name="Karol K.G."/>
            <person name="Koehler B."/>
            <person name="Kolukisaoglu U."/>
            <person name="Kubo M."/>
            <person name="Kurata T."/>
            <person name="Lalonde S."/>
            <person name="Li K."/>
            <person name="Li Y."/>
            <person name="Litt A."/>
            <person name="Lyons E."/>
            <person name="Manning G."/>
            <person name="Maruyama T."/>
            <person name="Michael T.P."/>
            <person name="Mikami K."/>
            <person name="Miyazaki S."/>
            <person name="Morinaga S."/>
            <person name="Murata T."/>
            <person name="Mueller-Roeber B."/>
            <person name="Nelson D.R."/>
            <person name="Obara M."/>
            <person name="Oguri Y."/>
            <person name="Olmstead R.G."/>
            <person name="Onodera N."/>
            <person name="Petersen B.L."/>
            <person name="Pils B."/>
            <person name="Prigge M."/>
            <person name="Rensing S.A."/>
            <person name="Riano-Pachon D.M."/>
            <person name="Roberts A.W."/>
            <person name="Sato Y."/>
            <person name="Scheller H.V."/>
            <person name="Schulz B."/>
            <person name="Schulz C."/>
            <person name="Shakirov E.V."/>
            <person name="Shibagaki N."/>
            <person name="Shinohara N."/>
            <person name="Shippen D.E."/>
            <person name="Soerensen I."/>
            <person name="Sotooka R."/>
            <person name="Sugimoto N."/>
            <person name="Sugita M."/>
            <person name="Sumikawa N."/>
            <person name="Tanurdzic M."/>
            <person name="Theissen G."/>
            <person name="Ulvskov P."/>
            <person name="Wakazuki S."/>
            <person name="Weng J.K."/>
            <person name="Willats W.W."/>
            <person name="Wipf D."/>
            <person name="Wolf P.G."/>
            <person name="Yang L."/>
            <person name="Zimmer A.D."/>
            <person name="Zhu Q."/>
            <person name="Mitros T."/>
            <person name="Hellsten U."/>
            <person name="Loque D."/>
            <person name="Otillar R."/>
            <person name="Salamov A."/>
            <person name="Schmutz J."/>
            <person name="Shapiro H."/>
            <person name="Lindquist E."/>
            <person name="Lucas S."/>
            <person name="Rokhsar D."/>
            <person name="Grigoriev I.V."/>
        </authorList>
    </citation>
    <scope>NUCLEOTIDE SEQUENCE [LARGE SCALE GENOMIC DNA]</scope>
</reference>
<dbReference type="InParanoid" id="D8RHF2"/>
<protein>
    <recommendedName>
        <fullName evidence="10">MAU2 chromatid cohesion factor homolog</fullName>
    </recommendedName>
</protein>
<evidence type="ECO:0000256" key="7">
    <source>
        <dbReference type="ARBA" id="ARBA00023306"/>
    </source>
</evidence>
<evidence type="ECO:0000256" key="1">
    <source>
        <dbReference type="ARBA" id="ARBA00004123"/>
    </source>
</evidence>
<sequence>MDAVAEGLWILADRFEQSGNISQAVKCLEAICQSRSPFLPIVEVKTRLQLATVLLNYTDNLLHAKNHLERAQLLLKQIPSCFELKCRAYSLLSRCYHLVGTIGPQKQVLKKGLDLAVTGDGLSPLLWVCNFNLQLANALTIEGDFPNVIRALEAGLVYASKAQFPQLQLLFAVSMLHVHLMESDNLTALQQTVSLCDQLWDQLPHQTRELHPGLHVYNQLLHVFYFLRVCDYKAASHHVELLDAALSSKYETARLQLLAPEEKQACMTALEMQDHDLQKEMKILQGQLKEQGIHEQKRNELVGFYHELDRQLEGLKDQERFYKYLFYGNAWKQESKLPLGVFPLDGEWLPTGAVLILVDLMAVTCARPKGMFKETTKRLQSGLSIVNGELGKLGITSSTQETHLPHWSIWMAGVYLVLQFQLLENKILIDLTRTEFMDAQKALMEVLDLYFRFPTILQGCESSIHMLLGHYAHSVGCFQEGALHFIEAAKLTESKALKALCHVYSAISLICLGDADSCSQALDLIGPVYRSMDSFIGVREKTLVLFASGLLQMKQHNPQEARTRLANGLKLTHKQLGNHQLVSQYLTVLGSLALAIHDTSQALDILKSSFTLAKALHDVSGQIGVLTELTALYRELGEGAKLQENFQFEERKVEELARHIQTAVSSSHHMYLLKHGLNKET</sequence>
<evidence type="ECO:0000256" key="5">
    <source>
        <dbReference type="ARBA" id="ARBA00022829"/>
    </source>
</evidence>
<evidence type="ECO:0000256" key="2">
    <source>
        <dbReference type="ARBA" id="ARBA00008585"/>
    </source>
</evidence>
<dbReference type="OrthoDB" id="5565328at2759"/>
<dbReference type="PANTHER" id="PTHR21394">
    <property type="entry name" value="MAU2 CHROMATID COHESION FACTOR HOMOLOG"/>
    <property type="match status" value="1"/>
</dbReference>
<dbReference type="InterPro" id="IPR019440">
    <property type="entry name" value="MAU2"/>
</dbReference>
<dbReference type="eggNOG" id="KOG2300">
    <property type="taxonomic scope" value="Eukaryota"/>
</dbReference>
<organism evidence="9">
    <name type="scientific">Selaginella moellendorffii</name>
    <name type="common">Spikemoss</name>
    <dbReference type="NCBI Taxonomy" id="88036"/>
    <lineage>
        <taxon>Eukaryota</taxon>
        <taxon>Viridiplantae</taxon>
        <taxon>Streptophyta</taxon>
        <taxon>Embryophyta</taxon>
        <taxon>Tracheophyta</taxon>
        <taxon>Lycopodiopsida</taxon>
        <taxon>Selaginellales</taxon>
        <taxon>Selaginellaceae</taxon>
        <taxon>Selaginella</taxon>
    </lineage>
</organism>
<dbReference type="GO" id="GO:0034088">
    <property type="term" value="P:maintenance of mitotic sister chromatid cohesion"/>
    <property type="evidence" value="ECO:0000318"/>
    <property type="project" value="GO_Central"/>
</dbReference>
<proteinExistence type="inferred from homology"/>
<accession>D8RHF2</accession>
<dbReference type="GO" id="GO:0051301">
    <property type="term" value="P:cell division"/>
    <property type="evidence" value="ECO:0007669"/>
    <property type="project" value="UniProtKB-KW"/>
</dbReference>
<comment type="similarity">
    <text evidence="2">Belongs to the SCC4/mau-2 family.</text>
</comment>
<evidence type="ECO:0000256" key="4">
    <source>
        <dbReference type="ARBA" id="ARBA00022776"/>
    </source>
</evidence>
<name>D8RHF2_SELML</name>
<keyword evidence="7" id="KW-0131">Cell cycle</keyword>
<dbReference type="Pfam" id="PF10345">
    <property type="entry name" value="Cohesin_load"/>
    <property type="match status" value="1"/>
</dbReference>
<evidence type="ECO:0000313" key="9">
    <source>
        <dbReference type="Proteomes" id="UP000001514"/>
    </source>
</evidence>
<dbReference type="InterPro" id="IPR011990">
    <property type="entry name" value="TPR-like_helical_dom_sf"/>
</dbReference>
<dbReference type="GO" id="GO:0000785">
    <property type="term" value="C:chromatin"/>
    <property type="evidence" value="ECO:0000318"/>
    <property type="project" value="GO_Central"/>
</dbReference>
<dbReference type="Gene3D" id="1.25.40.10">
    <property type="entry name" value="Tetratricopeptide repeat domain"/>
    <property type="match status" value="1"/>
</dbReference>
<dbReference type="OMA" id="QDAWYLS"/>
<dbReference type="KEGG" id="smo:SELMODRAFT_171580"/>
<evidence type="ECO:0000313" key="8">
    <source>
        <dbReference type="EMBL" id="EFJ28515.1"/>
    </source>
</evidence>
<dbReference type="GO" id="GO:0032116">
    <property type="term" value="C:SMC loading complex"/>
    <property type="evidence" value="ECO:0000318"/>
    <property type="project" value="GO_Central"/>
</dbReference>
<evidence type="ECO:0000256" key="6">
    <source>
        <dbReference type="ARBA" id="ARBA00023242"/>
    </source>
</evidence>
<comment type="subcellular location">
    <subcellularLocation>
        <location evidence="1">Nucleus</location>
    </subcellularLocation>
</comment>
<keyword evidence="6" id="KW-0539">Nucleus</keyword>
<dbReference type="AlphaFoldDB" id="D8RHF2"/>
<dbReference type="Proteomes" id="UP000001514">
    <property type="component" value="Unassembled WGS sequence"/>
</dbReference>
<gene>
    <name evidence="8" type="ORF">SELMODRAFT_171580</name>
</gene>
<evidence type="ECO:0000256" key="3">
    <source>
        <dbReference type="ARBA" id="ARBA00022618"/>
    </source>
</evidence>
<dbReference type="EMBL" id="GL377579">
    <property type="protein sequence ID" value="EFJ28515.1"/>
    <property type="molecule type" value="Genomic_DNA"/>
</dbReference>
<keyword evidence="4" id="KW-0498">Mitosis</keyword>